<organism evidence="1 2">
    <name type="scientific">Bauhinia variegata</name>
    <name type="common">Purple orchid tree</name>
    <name type="synonym">Phanera variegata</name>
    <dbReference type="NCBI Taxonomy" id="167791"/>
    <lineage>
        <taxon>Eukaryota</taxon>
        <taxon>Viridiplantae</taxon>
        <taxon>Streptophyta</taxon>
        <taxon>Embryophyta</taxon>
        <taxon>Tracheophyta</taxon>
        <taxon>Spermatophyta</taxon>
        <taxon>Magnoliopsida</taxon>
        <taxon>eudicotyledons</taxon>
        <taxon>Gunneridae</taxon>
        <taxon>Pentapetalae</taxon>
        <taxon>rosids</taxon>
        <taxon>fabids</taxon>
        <taxon>Fabales</taxon>
        <taxon>Fabaceae</taxon>
        <taxon>Cercidoideae</taxon>
        <taxon>Cercideae</taxon>
        <taxon>Bauhiniinae</taxon>
        <taxon>Bauhinia</taxon>
    </lineage>
</organism>
<accession>A0ACB9PZN9</accession>
<protein>
    <submittedName>
        <fullName evidence="1">Uncharacterized protein</fullName>
    </submittedName>
</protein>
<evidence type="ECO:0000313" key="1">
    <source>
        <dbReference type="EMBL" id="KAI4354037.1"/>
    </source>
</evidence>
<gene>
    <name evidence="1" type="ORF">L6164_002937</name>
</gene>
<name>A0ACB9PZN9_BAUVA</name>
<reference evidence="1 2" key="1">
    <citation type="journal article" date="2022" name="DNA Res.">
        <title>Chromosomal-level genome assembly of the orchid tree Bauhinia variegata (Leguminosae; Cercidoideae) supports the allotetraploid origin hypothesis of Bauhinia.</title>
        <authorList>
            <person name="Zhong Y."/>
            <person name="Chen Y."/>
            <person name="Zheng D."/>
            <person name="Pang J."/>
            <person name="Liu Y."/>
            <person name="Luo S."/>
            <person name="Meng S."/>
            <person name="Qian L."/>
            <person name="Wei D."/>
            <person name="Dai S."/>
            <person name="Zhou R."/>
        </authorList>
    </citation>
    <scope>NUCLEOTIDE SEQUENCE [LARGE SCALE GENOMIC DNA]</scope>
    <source>
        <strain evidence="1">BV-YZ2020</strain>
    </source>
</reference>
<keyword evidence="2" id="KW-1185">Reference proteome</keyword>
<evidence type="ECO:0000313" key="2">
    <source>
        <dbReference type="Proteomes" id="UP000828941"/>
    </source>
</evidence>
<dbReference type="EMBL" id="CM039427">
    <property type="protein sequence ID" value="KAI4354037.1"/>
    <property type="molecule type" value="Genomic_DNA"/>
</dbReference>
<comment type="caution">
    <text evidence="1">The sequence shown here is derived from an EMBL/GenBank/DDBJ whole genome shotgun (WGS) entry which is preliminary data.</text>
</comment>
<proteinExistence type="predicted"/>
<dbReference type="Proteomes" id="UP000828941">
    <property type="component" value="Chromosome 2"/>
</dbReference>
<sequence>MLMHWVLGLKVLHLLSRIAERNDNVNPEFFLFQLRLLHFIYLKCKDYPYDWCTKAEPMQDDRRNADDPCSSNFRSSLVWPSTVSTITENTILNIIYRRKKLQKNSTARLKAGTNECAETCQLPFNHKPLCSFIICWGSASRF</sequence>